<dbReference type="EMBL" id="CP064935">
    <property type="protein sequence ID" value="QPK12669.1"/>
    <property type="molecule type" value="Genomic_DNA"/>
</dbReference>
<protein>
    <submittedName>
        <fullName evidence="1">Type VI secretion system-associated protein TagF</fullName>
    </submittedName>
</protein>
<name>A0A7X6F0R1_9HYPH</name>
<reference evidence="1 2" key="1">
    <citation type="submission" date="2020-11" db="EMBL/GenBank/DDBJ databases">
        <title>Indigenous Rhizobia Nodulating Common beans in Western Kenya.</title>
        <authorList>
            <person name="Wekesa C.S."/>
            <person name="Oelmueller R."/>
            <person name="Furch A.C."/>
        </authorList>
    </citation>
    <scope>NUCLEOTIDE SEQUENCE [LARGE SCALE GENOMIC DNA]</scope>
    <source>
        <strain evidence="2">BS3</strain>
        <plasmid evidence="1 2">pBS3d</plasmid>
    </source>
</reference>
<accession>A0A7X6F0R1</accession>
<dbReference type="AlphaFoldDB" id="A0A7X6F0R1"/>
<dbReference type="RefSeq" id="WP_012490370.1">
    <property type="nucleotide sequence ID" value="NZ_CP013562.1"/>
</dbReference>
<geneLocation type="plasmid" evidence="1 2">
    <name>pBS3d</name>
</geneLocation>
<dbReference type="PIRSF" id="PIRSF029287">
    <property type="entry name" value="UCP029287"/>
    <property type="match status" value="1"/>
</dbReference>
<dbReference type="NCBIfam" id="TIGR03373">
    <property type="entry name" value="VI_minor_4"/>
    <property type="match status" value="1"/>
</dbReference>
<dbReference type="Pfam" id="PF09867">
    <property type="entry name" value="TagF_N"/>
    <property type="match status" value="1"/>
</dbReference>
<gene>
    <name evidence="1" type="primary">tagF</name>
    <name evidence="1" type="ORF">HER27_032340</name>
</gene>
<dbReference type="Proteomes" id="UP000540266">
    <property type="component" value="Plasmid pBS3d"/>
</dbReference>
<dbReference type="Gene3D" id="3.40.1730.10">
    <property type="entry name" value="pa0076 domain"/>
    <property type="match status" value="1"/>
</dbReference>
<evidence type="ECO:0000313" key="2">
    <source>
        <dbReference type="Proteomes" id="UP000540266"/>
    </source>
</evidence>
<sequence length="182" mass="19528">MPDAALILPGFFGKLPAMGDFVTRRLPASFVGRWDRWISRHLVHRFSQGPMENAPVLRFLLGGETFGAMTGVILASADRAGRRFPLTIAAPPPLAAIEIASVAAEWFGQLEATGTSARDHRMDGDALAGALAALPYPAAKACEGPVRGMVFWTWRGEITAIDAAMPEAALGQFFPEDESHVP</sequence>
<dbReference type="InterPro" id="IPR038225">
    <property type="entry name" value="TagF_sf"/>
</dbReference>
<proteinExistence type="predicted"/>
<organism evidence="1 2">
    <name type="scientific">Rhizobium phaseoli</name>
    <dbReference type="NCBI Taxonomy" id="396"/>
    <lineage>
        <taxon>Bacteria</taxon>
        <taxon>Pseudomonadati</taxon>
        <taxon>Pseudomonadota</taxon>
        <taxon>Alphaproteobacteria</taxon>
        <taxon>Hyphomicrobiales</taxon>
        <taxon>Rhizobiaceae</taxon>
        <taxon>Rhizobium/Agrobacterium group</taxon>
        <taxon>Rhizobium</taxon>
    </lineage>
</organism>
<dbReference type="InterPro" id="IPR017748">
    <property type="entry name" value="TagF"/>
</dbReference>
<keyword evidence="1" id="KW-0614">Plasmid</keyword>
<evidence type="ECO:0000313" key="1">
    <source>
        <dbReference type="EMBL" id="QPK12669.1"/>
    </source>
</evidence>